<evidence type="ECO:0000313" key="2">
    <source>
        <dbReference type="EMBL" id="PCF48390.1"/>
    </source>
</evidence>
<reference evidence="2 4" key="1">
    <citation type="journal article" date="2017" name="PLoS ONE">
        <title>Development of a real-time PCR for detection of Staphylococcus pseudintermedius using a novel automated comparison of whole-genome sequences.</title>
        <authorList>
            <person name="Verstappen K.M."/>
            <person name="Huijbregts L."/>
            <person name="Spaninks M."/>
            <person name="Wagenaar J.A."/>
            <person name="Fluit A.C."/>
            <person name="Duim B."/>
        </authorList>
    </citation>
    <scope>NUCLEOTIDE SEQUENCE [LARGE SCALE GENOMIC DNA]</scope>
    <source>
        <strain evidence="2 4">15S02591-1</strain>
    </source>
</reference>
<evidence type="ECO:0000313" key="3">
    <source>
        <dbReference type="EMBL" id="RIZ50989.1"/>
    </source>
</evidence>
<keyword evidence="1" id="KW-1133">Transmembrane helix</keyword>
<gene>
    <name evidence="2" type="ORF">B5C07_10515</name>
    <name evidence="3" type="ORF">CDL68_10490</name>
</gene>
<dbReference type="EMBL" id="NIPK01000025">
    <property type="protein sequence ID" value="RIZ50989.1"/>
    <property type="molecule type" value="Genomic_DNA"/>
</dbReference>
<comment type="caution">
    <text evidence="2">The sequence shown here is derived from an EMBL/GenBank/DDBJ whole genome shotgun (WGS) entry which is preliminary data.</text>
</comment>
<dbReference type="Proteomes" id="UP000266198">
    <property type="component" value="Unassembled WGS sequence"/>
</dbReference>
<dbReference type="Proteomes" id="UP000217473">
    <property type="component" value="Unassembled WGS sequence"/>
</dbReference>
<feature type="transmembrane region" description="Helical" evidence="1">
    <location>
        <begin position="61"/>
        <end position="83"/>
    </location>
</feature>
<reference evidence="3 5" key="2">
    <citation type="submission" date="2017-06" db="EMBL/GenBank/DDBJ databases">
        <title>Identification of a new gene, sdsY, involved in staphylococcal internalization in non-professional phagocytic cells (NPPCs).</title>
        <authorList>
            <person name="Maali Y."/>
            <person name="Martins-Simoes P."/>
            <person name="Trouillet-Assant S."/>
            <person name="Laurent F."/>
            <person name="Diot A."/>
            <person name="Verhoeven P."/>
            <person name="Bouvard D."/>
            <person name="Vandenesch F."/>
            <person name="Bes M."/>
        </authorList>
    </citation>
    <scope>NUCLEOTIDE SEQUENCE [LARGE SCALE GENOMIC DNA]</scope>
    <source>
        <strain evidence="3 5">Heidy</strain>
    </source>
</reference>
<evidence type="ECO:0000313" key="5">
    <source>
        <dbReference type="Proteomes" id="UP000266198"/>
    </source>
</evidence>
<protein>
    <submittedName>
        <fullName evidence="2">Uncharacterized protein</fullName>
    </submittedName>
</protein>
<evidence type="ECO:0000256" key="1">
    <source>
        <dbReference type="SAM" id="Phobius"/>
    </source>
</evidence>
<keyword evidence="1" id="KW-0812">Transmembrane</keyword>
<dbReference type="EMBL" id="MWUR01000016">
    <property type="protein sequence ID" value="PCF48390.1"/>
    <property type="molecule type" value="Genomic_DNA"/>
</dbReference>
<evidence type="ECO:0000313" key="4">
    <source>
        <dbReference type="Proteomes" id="UP000217473"/>
    </source>
</evidence>
<dbReference type="AlphaFoldDB" id="A0AAP8AY36"/>
<dbReference type="RefSeq" id="WP_096598152.1">
    <property type="nucleotide sequence ID" value="NZ_LR134263.1"/>
</dbReference>
<sequence>MSEYISRQEFEQLEKRIEDNFKHLNSKIDSLPDRFSDKMEIALNQQLEKIRKERKDDKKSIITWSLTGTGIIVALLTFLFNFIF</sequence>
<accession>A0AAP8AY36</accession>
<keyword evidence="1" id="KW-0472">Membrane</keyword>
<proteinExistence type="predicted"/>
<organism evidence="2 4">
    <name type="scientific">Staphylococcus delphini</name>
    <dbReference type="NCBI Taxonomy" id="53344"/>
    <lineage>
        <taxon>Bacteria</taxon>
        <taxon>Bacillati</taxon>
        <taxon>Bacillota</taxon>
        <taxon>Bacilli</taxon>
        <taxon>Bacillales</taxon>
        <taxon>Staphylococcaceae</taxon>
        <taxon>Staphylococcus</taxon>
        <taxon>Staphylococcus intermedius group</taxon>
    </lineage>
</organism>
<name>A0AAP8AY36_9STAP</name>
<keyword evidence="5" id="KW-1185">Reference proteome</keyword>